<dbReference type="OrthoDB" id="1470350at2759"/>
<dbReference type="SUPFAM" id="SSF48264">
    <property type="entry name" value="Cytochrome P450"/>
    <property type="match status" value="1"/>
</dbReference>
<dbReference type="PROSITE" id="PS00086">
    <property type="entry name" value="CYTOCHROME_P450"/>
    <property type="match status" value="1"/>
</dbReference>
<evidence type="ECO:0000313" key="10">
    <source>
        <dbReference type="Proteomes" id="UP000076761"/>
    </source>
</evidence>
<dbReference type="Pfam" id="PF00067">
    <property type="entry name" value="p450"/>
    <property type="match status" value="1"/>
</dbReference>
<dbReference type="GO" id="GO:0004497">
    <property type="term" value="F:monooxygenase activity"/>
    <property type="evidence" value="ECO:0007669"/>
    <property type="project" value="UniProtKB-KW"/>
</dbReference>
<accession>A0A165NYV4</accession>
<dbReference type="GO" id="GO:0005506">
    <property type="term" value="F:iron ion binding"/>
    <property type="evidence" value="ECO:0007669"/>
    <property type="project" value="InterPro"/>
</dbReference>
<feature type="binding site" description="axial binding residue" evidence="7">
    <location>
        <position position="485"/>
    </location>
    <ligand>
        <name>heme</name>
        <dbReference type="ChEBI" id="CHEBI:30413"/>
    </ligand>
    <ligandPart>
        <name>Fe</name>
        <dbReference type="ChEBI" id="CHEBI:18248"/>
    </ligandPart>
</feature>
<dbReference type="PRINTS" id="PR00463">
    <property type="entry name" value="EP450I"/>
</dbReference>
<dbReference type="GO" id="GO:0016705">
    <property type="term" value="F:oxidoreductase activity, acting on paired donors, with incorporation or reduction of molecular oxygen"/>
    <property type="evidence" value="ECO:0007669"/>
    <property type="project" value="InterPro"/>
</dbReference>
<dbReference type="PANTHER" id="PTHR24291:SF50">
    <property type="entry name" value="BIFUNCTIONAL ALBAFLAVENONE MONOOXYGENASE_TERPENE SYNTHASE"/>
    <property type="match status" value="1"/>
</dbReference>
<organism evidence="9 10">
    <name type="scientific">Neolentinus lepideus HHB14362 ss-1</name>
    <dbReference type="NCBI Taxonomy" id="1314782"/>
    <lineage>
        <taxon>Eukaryota</taxon>
        <taxon>Fungi</taxon>
        <taxon>Dikarya</taxon>
        <taxon>Basidiomycota</taxon>
        <taxon>Agaricomycotina</taxon>
        <taxon>Agaricomycetes</taxon>
        <taxon>Gloeophyllales</taxon>
        <taxon>Gloeophyllaceae</taxon>
        <taxon>Neolentinus</taxon>
    </lineage>
</organism>
<evidence type="ECO:0000256" key="4">
    <source>
        <dbReference type="ARBA" id="ARBA00023002"/>
    </source>
</evidence>
<dbReference type="InterPro" id="IPR050196">
    <property type="entry name" value="Cytochrome_P450_Monoox"/>
</dbReference>
<evidence type="ECO:0000256" key="2">
    <source>
        <dbReference type="ARBA" id="ARBA00022617"/>
    </source>
</evidence>
<keyword evidence="6 8" id="KW-0503">Monooxygenase</keyword>
<dbReference type="InParanoid" id="A0A165NYV4"/>
<dbReference type="InterPro" id="IPR036396">
    <property type="entry name" value="Cyt_P450_sf"/>
</dbReference>
<evidence type="ECO:0000256" key="6">
    <source>
        <dbReference type="ARBA" id="ARBA00023033"/>
    </source>
</evidence>
<dbReference type="EMBL" id="KV425622">
    <property type="protein sequence ID" value="KZT20302.1"/>
    <property type="molecule type" value="Genomic_DNA"/>
</dbReference>
<dbReference type="InterPro" id="IPR001128">
    <property type="entry name" value="Cyt_P450"/>
</dbReference>
<comment type="similarity">
    <text evidence="1 8">Belongs to the cytochrome P450 family.</text>
</comment>
<evidence type="ECO:0000256" key="1">
    <source>
        <dbReference type="ARBA" id="ARBA00010617"/>
    </source>
</evidence>
<keyword evidence="4 8" id="KW-0560">Oxidoreductase</keyword>
<keyword evidence="10" id="KW-1185">Reference proteome</keyword>
<comment type="cofactor">
    <cofactor evidence="7">
        <name>heme</name>
        <dbReference type="ChEBI" id="CHEBI:30413"/>
    </cofactor>
</comment>
<evidence type="ECO:0000256" key="5">
    <source>
        <dbReference type="ARBA" id="ARBA00023004"/>
    </source>
</evidence>
<dbReference type="STRING" id="1314782.A0A165NYV4"/>
<keyword evidence="2 7" id="KW-0349">Heme</keyword>
<keyword evidence="5 7" id="KW-0408">Iron</keyword>
<keyword evidence="3 7" id="KW-0479">Metal-binding</keyword>
<evidence type="ECO:0000256" key="8">
    <source>
        <dbReference type="RuleBase" id="RU000461"/>
    </source>
</evidence>
<dbReference type="AlphaFoldDB" id="A0A165NYV4"/>
<dbReference type="GO" id="GO:0020037">
    <property type="term" value="F:heme binding"/>
    <property type="evidence" value="ECO:0007669"/>
    <property type="project" value="InterPro"/>
</dbReference>
<dbReference type="InterPro" id="IPR002401">
    <property type="entry name" value="Cyt_P450_E_grp-I"/>
</dbReference>
<dbReference type="Proteomes" id="UP000076761">
    <property type="component" value="Unassembled WGS sequence"/>
</dbReference>
<dbReference type="PRINTS" id="PR00385">
    <property type="entry name" value="P450"/>
</dbReference>
<dbReference type="Gene3D" id="1.10.630.10">
    <property type="entry name" value="Cytochrome P450"/>
    <property type="match status" value="1"/>
</dbReference>
<sequence length="550" mass="61953">MAWIRHVLVHKHVLTNSNDWCCSAGHCRNSEVLFTVKGKTSSSNRRQDTYSLPQRVSYLPGLRCAFAPLSLVGAALPTSSWNAGLDWPWEWKWHVYKRYRSQTISCIPLIRGQPYIYTSSLDMAKQILNGRPEVFKAPDSNGALSFLWGDNIVSSDYDMYKRHRRVVGPAFSRAGYILVAEEAGKLYREMVDSEGWLKMSEIQIQSANHYLSKFALGIISRCGFGLSFPWAGAANELDNNELSFEEALNIVSETSTIRLATPEWMYRLPIPQLHEVEKAFHRVSSFMRSFITAKKAELSSQTEDLRRSGQDLLTRLIAANEAEGKNGLTNQELFGNVFTFMFAGHETTAHTLVATLALLSIHQEEQDRAVENIRKVLGQVQQPTLEDVESGALDKVLACFAEAARMFPPGSIATRDTTETTTLAVPVEDGGGYLVVQPGVRLVVDFIGLHYNHRIFYDPGRYDPSRWYGVRESDMTFFSIGPRACIGRKFAIVEALCFLSLFLRDWKVDPLLNEGETVDQWKDRCLQAGFVGLTFGVRDVPLKITRRGKA</sequence>
<dbReference type="PANTHER" id="PTHR24291">
    <property type="entry name" value="CYTOCHROME P450 FAMILY 4"/>
    <property type="match status" value="1"/>
</dbReference>
<dbReference type="InterPro" id="IPR017972">
    <property type="entry name" value="Cyt_P450_CS"/>
</dbReference>
<evidence type="ECO:0000256" key="7">
    <source>
        <dbReference type="PIRSR" id="PIRSR602401-1"/>
    </source>
</evidence>
<reference evidence="9 10" key="1">
    <citation type="journal article" date="2016" name="Mol. Biol. Evol.">
        <title>Comparative Genomics of Early-Diverging Mushroom-Forming Fungi Provides Insights into the Origins of Lignocellulose Decay Capabilities.</title>
        <authorList>
            <person name="Nagy L.G."/>
            <person name="Riley R."/>
            <person name="Tritt A."/>
            <person name="Adam C."/>
            <person name="Daum C."/>
            <person name="Floudas D."/>
            <person name="Sun H."/>
            <person name="Yadav J.S."/>
            <person name="Pangilinan J."/>
            <person name="Larsson K.H."/>
            <person name="Matsuura K."/>
            <person name="Barry K."/>
            <person name="Labutti K."/>
            <person name="Kuo R."/>
            <person name="Ohm R.A."/>
            <person name="Bhattacharya S.S."/>
            <person name="Shirouzu T."/>
            <person name="Yoshinaga Y."/>
            <person name="Martin F.M."/>
            <person name="Grigoriev I.V."/>
            <person name="Hibbett D.S."/>
        </authorList>
    </citation>
    <scope>NUCLEOTIDE SEQUENCE [LARGE SCALE GENOMIC DNA]</scope>
    <source>
        <strain evidence="9 10">HHB14362 ss-1</strain>
    </source>
</reference>
<evidence type="ECO:0000256" key="3">
    <source>
        <dbReference type="ARBA" id="ARBA00022723"/>
    </source>
</evidence>
<proteinExistence type="inferred from homology"/>
<name>A0A165NYV4_9AGAM</name>
<evidence type="ECO:0000313" key="9">
    <source>
        <dbReference type="EMBL" id="KZT20302.1"/>
    </source>
</evidence>
<protein>
    <submittedName>
        <fullName evidence="9">Cytochrome P450</fullName>
    </submittedName>
</protein>
<gene>
    <name evidence="9" type="ORF">NEOLEDRAFT_1075908</name>
</gene>